<gene>
    <name evidence="3" type="ORF">S01H4_09964</name>
</gene>
<comment type="caution">
    <text evidence="3">The sequence shown here is derived from an EMBL/GenBank/DDBJ whole genome shotgun (WGS) entry which is preliminary data.</text>
</comment>
<accession>X1AK14</accession>
<evidence type="ECO:0000259" key="2">
    <source>
        <dbReference type="Pfam" id="PF12089"/>
    </source>
</evidence>
<feature type="transmembrane region" description="Helical" evidence="1">
    <location>
        <begin position="66"/>
        <end position="96"/>
    </location>
</feature>
<feature type="domain" description="DUF3566" evidence="2">
    <location>
        <begin position="7"/>
        <end position="118"/>
    </location>
</feature>
<reference evidence="3" key="1">
    <citation type="journal article" date="2014" name="Front. Microbiol.">
        <title>High frequency of phylogenetically diverse reductive dehalogenase-homologous genes in deep subseafloor sedimentary metagenomes.</title>
        <authorList>
            <person name="Kawai M."/>
            <person name="Futagami T."/>
            <person name="Toyoda A."/>
            <person name="Takaki Y."/>
            <person name="Nishi S."/>
            <person name="Hori S."/>
            <person name="Arai W."/>
            <person name="Tsubouchi T."/>
            <person name="Morono Y."/>
            <person name="Uchiyama I."/>
            <person name="Ito T."/>
            <person name="Fujiyama A."/>
            <person name="Inagaki F."/>
            <person name="Takami H."/>
        </authorList>
    </citation>
    <scope>NUCLEOTIDE SEQUENCE</scope>
    <source>
        <strain evidence="3">Expedition CK06-06</strain>
    </source>
</reference>
<keyword evidence="1" id="KW-1133">Transmembrane helix</keyword>
<dbReference type="InterPro" id="IPR021949">
    <property type="entry name" value="DUF3566_TM"/>
</dbReference>
<name>X1AK14_9ZZZZ</name>
<evidence type="ECO:0000256" key="1">
    <source>
        <dbReference type="SAM" id="Phobius"/>
    </source>
</evidence>
<sequence>MAVERKVLRSISELSMFKYLLIFYLIFFILSVIVMAIIGLIAWLGLSSSGIDINSMLESLGLEDTGISGFLGGGVVITIVISIVGGLIASVFYAAFGTLMVWIMNVVLRISGGIELRFLPGKEEKISIKES</sequence>
<keyword evidence="1" id="KW-0472">Membrane</keyword>
<dbReference type="AlphaFoldDB" id="X1AK14"/>
<protein>
    <recommendedName>
        <fullName evidence="2">DUF3566 domain-containing protein</fullName>
    </recommendedName>
</protein>
<proteinExistence type="predicted"/>
<evidence type="ECO:0000313" key="3">
    <source>
        <dbReference type="EMBL" id="GAG60351.1"/>
    </source>
</evidence>
<organism evidence="3">
    <name type="scientific">marine sediment metagenome</name>
    <dbReference type="NCBI Taxonomy" id="412755"/>
    <lineage>
        <taxon>unclassified sequences</taxon>
        <taxon>metagenomes</taxon>
        <taxon>ecological metagenomes</taxon>
    </lineage>
</organism>
<keyword evidence="1" id="KW-0812">Transmembrane</keyword>
<dbReference type="EMBL" id="BART01003714">
    <property type="protein sequence ID" value="GAG60351.1"/>
    <property type="molecule type" value="Genomic_DNA"/>
</dbReference>
<feature type="transmembrane region" description="Helical" evidence="1">
    <location>
        <begin position="21"/>
        <end position="46"/>
    </location>
</feature>
<dbReference type="Pfam" id="PF12089">
    <property type="entry name" value="DUF3566"/>
    <property type="match status" value="1"/>
</dbReference>